<reference evidence="2" key="1">
    <citation type="journal article" date="2015" name="Nature">
        <title>Complex archaea that bridge the gap between prokaryotes and eukaryotes.</title>
        <authorList>
            <person name="Spang A."/>
            <person name="Saw J.H."/>
            <person name="Jorgensen S.L."/>
            <person name="Zaremba-Niedzwiedzka K."/>
            <person name="Martijn J."/>
            <person name="Lind A.E."/>
            <person name="van Eijk R."/>
            <person name="Schleper C."/>
            <person name="Guy L."/>
            <person name="Ettema T.J."/>
        </authorList>
    </citation>
    <scope>NUCLEOTIDE SEQUENCE</scope>
</reference>
<feature type="compositionally biased region" description="Basic and acidic residues" evidence="1">
    <location>
        <begin position="1"/>
        <end position="11"/>
    </location>
</feature>
<evidence type="ECO:0000313" key="2">
    <source>
        <dbReference type="EMBL" id="KKL85284.1"/>
    </source>
</evidence>
<comment type="caution">
    <text evidence="2">The sequence shown here is derived from an EMBL/GenBank/DDBJ whole genome shotgun (WGS) entry which is preliminary data.</text>
</comment>
<proteinExistence type="predicted"/>
<protein>
    <submittedName>
        <fullName evidence="2">Uncharacterized protein</fullName>
    </submittedName>
</protein>
<organism evidence="2">
    <name type="scientific">marine sediment metagenome</name>
    <dbReference type="NCBI Taxonomy" id="412755"/>
    <lineage>
        <taxon>unclassified sequences</taxon>
        <taxon>metagenomes</taxon>
        <taxon>ecological metagenomes</taxon>
    </lineage>
</organism>
<gene>
    <name evidence="2" type="ORF">LCGC14_1956280</name>
</gene>
<dbReference type="EMBL" id="LAZR01021450">
    <property type="protein sequence ID" value="KKL85284.1"/>
    <property type="molecule type" value="Genomic_DNA"/>
</dbReference>
<accession>A0A0F9FFZ7</accession>
<feature type="region of interest" description="Disordered" evidence="1">
    <location>
        <begin position="1"/>
        <end position="23"/>
    </location>
</feature>
<dbReference type="AlphaFoldDB" id="A0A0F9FFZ7"/>
<name>A0A0F9FFZ7_9ZZZZ</name>
<evidence type="ECO:0000256" key="1">
    <source>
        <dbReference type="SAM" id="MobiDB-lite"/>
    </source>
</evidence>
<sequence length="57" mass="5977">MPSHTKAEQKKNKQKKSGAGDSSLSAVGGLLKKLLPGGFSKALLGDVNKKIKKATKK</sequence>